<organism evidence="12 13">
    <name type="scientific">Powellomyces hirtus</name>
    <dbReference type="NCBI Taxonomy" id="109895"/>
    <lineage>
        <taxon>Eukaryota</taxon>
        <taxon>Fungi</taxon>
        <taxon>Fungi incertae sedis</taxon>
        <taxon>Chytridiomycota</taxon>
        <taxon>Chytridiomycota incertae sedis</taxon>
        <taxon>Chytridiomycetes</taxon>
        <taxon>Spizellomycetales</taxon>
        <taxon>Powellomycetaceae</taxon>
        <taxon>Powellomyces</taxon>
    </lineage>
</organism>
<evidence type="ECO:0000256" key="1">
    <source>
        <dbReference type="ARBA" id="ARBA00022741"/>
    </source>
</evidence>
<gene>
    <name evidence="12" type="ORF">PhCBS80983_g01902</name>
</gene>
<feature type="region of interest" description="Disordered" evidence="8">
    <location>
        <begin position="26"/>
        <end position="78"/>
    </location>
</feature>
<feature type="region of interest" description="Disordered" evidence="8">
    <location>
        <begin position="773"/>
        <end position="806"/>
    </location>
</feature>
<comment type="similarity">
    <text evidence="7">Belongs to the DEAD box helicase family.</text>
</comment>
<dbReference type="PROSITE" id="PS51194">
    <property type="entry name" value="HELICASE_CTER"/>
    <property type="match status" value="1"/>
</dbReference>
<dbReference type="SMART" id="SM00490">
    <property type="entry name" value="HELICc"/>
    <property type="match status" value="1"/>
</dbReference>
<evidence type="ECO:0000259" key="10">
    <source>
        <dbReference type="PROSITE" id="PS51194"/>
    </source>
</evidence>
<feature type="short sequence motif" description="Q motif" evidence="6">
    <location>
        <begin position="248"/>
        <end position="276"/>
    </location>
</feature>
<reference evidence="12 13" key="1">
    <citation type="journal article" date="2019" name="Sci. Rep.">
        <title>Comparative genomics of chytrid fungi reveal insights into the obligate biotrophic and pathogenic lifestyle of Synchytrium endobioticum.</title>
        <authorList>
            <person name="van de Vossenberg B.T.L.H."/>
            <person name="Warris S."/>
            <person name="Nguyen H.D.T."/>
            <person name="van Gent-Pelzer M.P.E."/>
            <person name="Joly D.L."/>
            <person name="van de Geest H.C."/>
            <person name="Bonants P.J.M."/>
            <person name="Smith D.S."/>
            <person name="Levesque C.A."/>
            <person name="van der Lee T.A.J."/>
        </authorList>
    </citation>
    <scope>NUCLEOTIDE SEQUENCE [LARGE SCALE GENOMIC DNA]</scope>
    <source>
        <strain evidence="12 13">CBS 809.83</strain>
    </source>
</reference>
<evidence type="ECO:0000259" key="11">
    <source>
        <dbReference type="PROSITE" id="PS51195"/>
    </source>
</evidence>
<evidence type="ECO:0000259" key="9">
    <source>
        <dbReference type="PROSITE" id="PS51192"/>
    </source>
</evidence>
<evidence type="ECO:0000256" key="5">
    <source>
        <dbReference type="ARBA" id="ARBA00022884"/>
    </source>
</evidence>
<evidence type="ECO:0000313" key="13">
    <source>
        <dbReference type="Proteomes" id="UP000318582"/>
    </source>
</evidence>
<comment type="function">
    <text evidence="7">RNA helicase.</text>
</comment>
<keyword evidence="3 7" id="KW-0347">Helicase</keyword>
<feature type="compositionally biased region" description="Acidic residues" evidence="8">
    <location>
        <begin position="173"/>
        <end position="197"/>
    </location>
</feature>
<name>A0A507E849_9FUNG</name>
<feature type="domain" description="DEAD-box RNA helicase Q" evidence="11">
    <location>
        <begin position="248"/>
        <end position="276"/>
    </location>
</feature>
<keyword evidence="2 7" id="KW-0378">Hydrolase</keyword>
<comment type="domain">
    <text evidence="7">The Q motif is unique to and characteristic of the DEAD box family of RNA helicases and controls ATP binding and hydrolysis.</text>
</comment>
<evidence type="ECO:0000313" key="12">
    <source>
        <dbReference type="EMBL" id="TPX60243.1"/>
    </source>
</evidence>
<feature type="compositionally biased region" description="Low complexity" evidence="8">
    <location>
        <begin position="26"/>
        <end position="39"/>
    </location>
</feature>
<dbReference type="Gene3D" id="3.40.50.300">
    <property type="entry name" value="P-loop containing nucleotide triphosphate hydrolases"/>
    <property type="match status" value="2"/>
</dbReference>
<dbReference type="EC" id="3.6.4.13" evidence="7"/>
<comment type="catalytic activity">
    <reaction evidence="7">
        <text>ATP + H2O = ADP + phosphate + H(+)</text>
        <dbReference type="Rhea" id="RHEA:13065"/>
        <dbReference type="ChEBI" id="CHEBI:15377"/>
        <dbReference type="ChEBI" id="CHEBI:15378"/>
        <dbReference type="ChEBI" id="CHEBI:30616"/>
        <dbReference type="ChEBI" id="CHEBI:43474"/>
        <dbReference type="ChEBI" id="CHEBI:456216"/>
        <dbReference type="EC" id="3.6.4.13"/>
    </reaction>
</comment>
<dbReference type="GO" id="GO:0003723">
    <property type="term" value="F:RNA binding"/>
    <property type="evidence" value="ECO:0007669"/>
    <property type="project" value="UniProtKB-UniRule"/>
</dbReference>
<dbReference type="PROSITE" id="PS51195">
    <property type="entry name" value="Q_MOTIF"/>
    <property type="match status" value="1"/>
</dbReference>
<dbReference type="SUPFAM" id="SSF52540">
    <property type="entry name" value="P-loop containing nucleoside triphosphate hydrolases"/>
    <property type="match status" value="1"/>
</dbReference>
<evidence type="ECO:0000256" key="4">
    <source>
        <dbReference type="ARBA" id="ARBA00022840"/>
    </source>
</evidence>
<dbReference type="GO" id="GO:0003724">
    <property type="term" value="F:RNA helicase activity"/>
    <property type="evidence" value="ECO:0007669"/>
    <property type="project" value="UniProtKB-EC"/>
</dbReference>
<dbReference type="STRING" id="109895.A0A507E849"/>
<evidence type="ECO:0000256" key="2">
    <source>
        <dbReference type="ARBA" id="ARBA00022801"/>
    </source>
</evidence>
<comment type="caution">
    <text evidence="12">The sequence shown here is derived from an EMBL/GenBank/DDBJ whole genome shotgun (WGS) entry which is preliminary data.</text>
</comment>
<dbReference type="GO" id="GO:0005524">
    <property type="term" value="F:ATP binding"/>
    <property type="evidence" value="ECO:0007669"/>
    <property type="project" value="UniProtKB-UniRule"/>
</dbReference>
<dbReference type="CDD" id="cd18787">
    <property type="entry name" value="SF2_C_DEAD"/>
    <property type="match status" value="1"/>
</dbReference>
<dbReference type="PROSITE" id="PS51192">
    <property type="entry name" value="HELICASE_ATP_BIND_1"/>
    <property type="match status" value="1"/>
</dbReference>
<evidence type="ECO:0000256" key="7">
    <source>
        <dbReference type="RuleBase" id="RU365068"/>
    </source>
</evidence>
<keyword evidence="4 7" id="KW-0067">ATP-binding</keyword>
<dbReference type="CDD" id="cd17946">
    <property type="entry name" value="DEADc_DDX24"/>
    <property type="match status" value="1"/>
</dbReference>
<dbReference type="Pfam" id="PF00270">
    <property type="entry name" value="DEAD"/>
    <property type="match status" value="1"/>
</dbReference>
<keyword evidence="13" id="KW-1185">Reference proteome</keyword>
<protein>
    <recommendedName>
        <fullName evidence="7">ATP-dependent RNA helicase</fullName>
        <ecNumber evidence="7">3.6.4.13</ecNumber>
    </recommendedName>
</protein>
<dbReference type="Pfam" id="PF00271">
    <property type="entry name" value="Helicase_C"/>
    <property type="match status" value="1"/>
</dbReference>
<dbReference type="InterPro" id="IPR001650">
    <property type="entry name" value="Helicase_C-like"/>
</dbReference>
<dbReference type="InterPro" id="IPR014001">
    <property type="entry name" value="Helicase_ATP-bd"/>
</dbReference>
<dbReference type="AlphaFoldDB" id="A0A507E849"/>
<evidence type="ECO:0000256" key="3">
    <source>
        <dbReference type="ARBA" id="ARBA00022806"/>
    </source>
</evidence>
<dbReference type="EMBL" id="QEAQ01000017">
    <property type="protein sequence ID" value="TPX60243.1"/>
    <property type="molecule type" value="Genomic_DNA"/>
</dbReference>
<dbReference type="Proteomes" id="UP000318582">
    <property type="component" value="Unassembled WGS sequence"/>
</dbReference>
<feature type="domain" description="Helicase C-terminal" evidence="10">
    <location>
        <begin position="512"/>
        <end position="661"/>
    </location>
</feature>
<accession>A0A507E849</accession>
<feature type="domain" description="Helicase ATP-binding" evidence="9">
    <location>
        <begin position="280"/>
        <end position="467"/>
    </location>
</feature>
<feature type="compositionally biased region" description="Polar residues" evidence="8">
    <location>
        <begin position="781"/>
        <end position="795"/>
    </location>
</feature>
<dbReference type="InterPro" id="IPR014014">
    <property type="entry name" value="RNA_helicase_DEAD_Q_motif"/>
</dbReference>
<proteinExistence type="inferred from homology"/>
<evidence type="ECO:0000256" key="6">
    <source>
        <dbReference type="PROSITE-ProRule" id="PRU00552"/>
    </source>
</evidence>
<dbReference type="PANTHER" id="PTHR24031">
    <property type="entry name" value="RNA HELICASE"/>
    <property type="match status" value="1"/>
</dbReference>
<feature type="region of interest" description="Disordered" evidence="8">
    <location>
        <begin position="173"/>
        <end position="212"/>
    </location>
</feature>
<dbReference type="InterPro" id="IPR011545">
    <property type="entry name" value="DEAD/DEAH_box_helicase_dom"/>
</dbReference>
<dbReference type="GO" id="GO:0016787">
    <property type="term" value="F:hydrolase activity"/>
    <property type="evidence" value="ECO:0007669"/>
    <property type="project" value="UniProtKB-KW"/>
</dbReference>
<sequence length="806" mass="88425">MWTVKDTKTKEVTVLDSFAAATAATPAAAAPAAKTATTKRASNNDYKRKFETEMGGSEITATSATSNKKQKKTAKRGAAIQKNTPVNVDFNAIPWAEVSPGDGFLMGDDQAPGGFLSLEEIDGVDVDYEVSAGGGKMISFKKVKEHEIQGKAAATDIGMDDVDMASFVHIDDFVDGEQPGDWDSNDEDDMMEQDSDVASDGNSPELETSNVGEEVETVESGVPKVVKGANLVNGGKPLPKEDATFDVSAWESLNLVPELMKALQVQKFSTPSEIQAKTLPTAMDGKRDVIGAAQTGSGKTLAFGLPILQSIAKREVVGKDPGLHALILTPTRELAMQVTDHLKNASQFMAVRIVSIVGGMSIPKQKRQISTRPDIIVATPGRLWELASEDDNLLARLRNIKFLAIDEADRMLEAGHFKDLDSILGAISMNRRDKPADLVRRTFIFSATLVQDSRLKQKLKSTKKQKSGGPSMANLLKRLEFQDPNPLYVNCLPEQVTADNLLETRIDCLHTDKDAYLYYILIRYPGRTIVFVNSIDAIRRLVPILTHMRIKAFGLHAEMQQRQRLKNLDRFREATDAVLIASDVAARGLDIPNIEHVVHYQLPRSADLYVHRSGRTARAAAEGVSVMLCSPQEVPVYKKICNVLSKSDGIPEFPVDRSLLAGIKLRMNIAKKIDEAEHKKQKKQHEKNWFRKAAEDMDVELDMDFIDTRLTGEQDTDRSRKVAADQQAKVQALKAQLNELLAKDFVPKGISGNYLTSNVDKGLADVLIKAGDGVPPLDNPATKSKMPTQGTTNAAQEIKRTSQKRA</sequence>
<dbReference type="SMART" id="SM00487">
    <property type="entry name" value="DEXDc"/>
    <property type="match status" value="1"/>
</dbReference>
<evidence type="ECO:0000256" key="8">
    <source>
        <dbReference type="SAM" id="MobiDB-lite"/>
    </source>
</evidence>
<keyword evidence="1 7" id="KW-0547">Nucleotide-binding</keyword>
<dbReference type="InterPro" id="IPR027417">
    <property type="entry name" value="P-loop_NTPase"/>
</dbReference>
<keyword evidence="5 7" id="KW-0694">RNA-binding</keyword>